<accession>A0ABR9WHF0</accession>
<dbReference type="Proteomes" id="UP000634134">
    <property type="component" value="Unassembled WGS sequence"/>
</dbReference>
<sequence>MLKKASFLIISAAIWLTSCTKDPVSDLTDLDSQVFITNHDKSIDFKQFKTFSIADSVVVVEDDRSGTALTDMDKQILNTVIAKMQSLGYTYVAASKKPDVGLTVARITNNYLNVVSTPYSSYYGGYYGGYGYGYPSYYSYYQTSESYWSVSMLDLKNANTATKTLNVIWDAQIRGDGLGNTDYFTEMIDSIFGQSTYLKIN</sequence>
<dbReference type="Gene3D" id="3.30.160.670">
    <property type="match status" value="1"/>
</dbReference>
<keyword evidence="3" id="KW-1185">Reference proteome</keyword>
<dbReference type="Pfam" id="PF13590">
    <property type="entry name" value="DUF4136"/>
    <property type="match status" value="1"/>
</dbReference>
<evidence type="ECO:0000313" key="3">
    <source>
        <dbReference type="Proteomes" id="UP000634134"/>
    </source>
</evidence>
<reference evidence="3" key="1">
    <citation type="submission" date="2023-07" db="EMBL/GenBank/DDBJ databases">
        <title>Dyadobacter sp. nov 'subterranea' isolated from contaminted grondwater.</title>
        <authorList>
            <person name="Szabo I."/>
            <person name="Al-Omari J."/>
            <person name="Szerdahelyi S.G."/>
            <person name="Rado J."/>
        </authorList>
    </citation>
    <scope>NUCLEOTIDE SEQUENCE [LARGE SCALE GENOMIC DNA]</scope>
    <source>
        <strain evidence="3">UP-52</strain>
    </source>
</reference>
<proteinExistence type="predicted"/>
<evidence type="ECO:0000313" key="2">
    <source>
        <dbReference type="EMBL" id="MBE9464933.1"/>
    </source>
</evidence>
<dbReference type="InterPro" id="IPR025411">
    <property type="entry name" value="DUF4136"/>
</dbReference>
<evidence type="ECO:0000259" key="1">
    <source>
        <dbReference type="Pfam" id="PF13590"/>
    </source>
</evidence>
<name>A0ABR9WHF0_9BACT</name>
<gene>
    <name evidence="2" type="ORF">IEE83_23865</name>
</gene>
<organism evidence="2 3">
    <name type="scientific">Dyadobacter subterraneus</name>
    <dbReference type="NCBI Taxonomy" id="2773304"/>
    <lineage>
        <taxon>Bacteria</taxon>
        <taxon>Pseudomonadati</taxon>
        <taxon>Bacteroidota</taxon>
        <taxon>Cytophagia</taxon>
        <taxon>Cytophagales</taxon>
        <taxon>Spirosomataceae</taxon>
        <taxon>Dyadobacter</taxon>
    </lineage>
</organism>
<dbReference type="PROSITE" id="PS51257">
    <property type="entry name" value="PROKAR_LIPOPROTEIN"/>
    <property type="match status" value="1"/>
</dbReference>
<protein>
    <submittedName>
        <fullName evidence="2">DUF4136 domain-containing protein</fullName>
    </submittedName>
</protein>
<dbReference type="RefSeq" id="WP_194122955.1">
    <property type="nucleotide sequence ID" value="NZ_JACYGY010000001.1"/>
</dbReference>
<comment type="caution">
    <text evidence="2">The sequence shown here is derived from an EMBL/GenBank/DDBJ whole genome shotgun (WGS) entry which is preliminary data.</text>
</comment>
<dbReference type="EMBL" id="JACYGY010000001">
    <property type="protein sequence ID" value="MBE9464933.1"/>
    <property type="molecule type" value="Genomic_DNA"/>
</dbReference>
<feature type="domain" description="DUF4136" evidence="1">
    <location>
        <begin position="37"/>
        <end position="194"/>
    </location>
</feature>